<evidence type="ECO:0000313" key="2">
    <source>
        <dbReference type="Proteomes" id="UP000663868"/>
    </source>
</evidence>
<protein>
    <submittedName>
        <fullName evidence="1">Uncharacterized protein</fullName>
    </submittedName>
</protein>
<feature type="non-terminal residue" evidence="1">
    <location>
        <position position="1"/>
    </location>
</feature>
<organism evidence="1 2">
    <name type="scientific">Adineta steineri</name>
    <dbReference type="NCBI Taxonomy" id="433720"/>
    <lineage>
        <taxon>Eukaryota</taxon>
        <taxon>Metazoa</taxon>
        <taxon>Spiralia</taxon>
        <taxon>Gnathifera</taxon>
        <taxon>Rotifera</taxon>
        <taxon>Eurotatoria</taxon>
        <taxon>Bdelloidea</taxon>
        <taxon>Adinetida</taxon>
        <taxon>Adinetidae</taxon>
        <taxon>Adineta</taxon>
    </lineage>
</organism>
<accession>A0A820KRZ8</accession>
<name>A0A820KRZ8_9BILA</name>
<comment type="caution">
    <text evidence="1">The sequence shown here is derived from an EMBL/GenBank/DDBJ whole genome shotgun (WGS) entry which is preliminary data.</text>
</comment>
<dbReference type="EMBL" id="CAJOBB010017984">
    <property type="protein sequence ID" value="CAF4344536.1"/>
    <property type="molecule type" value="Genomic_DNA"/>
</dbReference>
<dbReference type="InterPro" id="IPR036392">
    <property type="entry name" value="PLAT/LH2_dom_sf"/>
</dbReference>
<dbReference type="Proteomes" id="UP000663868">
    <property type="component" value="Unassembled WGS sequence"/>
</dbReference>
<dbReference type="AlphaFoldDB" id="A0A820KRZ8"/>
<evidence type="ECO:0000313" key="1">
    <source>
        <dbReference type="EMBL" id="CAF4344536.1"/>
    </source>
</evidence>
<dbReference type="SUPFAM" id="SSF49723">
    <property type="entry name" value="Lipase/lipooxygenase domain (PLAT/LH2 domain)"/>
    <property type="match status" value="1"/>
</dbReference>
<proteinExistence type="predicted"/>
<gene>
    <name evidence="1" type="ORF">KXQ929_LOCUS47909</name>
</gene>
<sequence length="167" mass="19779">IRDLECSYTVYILTEDFQSDMNKPGIFIDLLIDETMSTDYMRLTTNETIREHLENNTLGRFKLNGKKIEKINTINLLIRAPDQITYWLPRYILIVIDDTQEIFQFNNSKSLHYSNRDKFDASTIRLDVIPIELSHQIEEQLENIKQLYINETGKTVIDKRNAILYEE</sequence>
<reference evidence="1" key="1">
    <citation type="submission" date="2021-02" db="EMBL/GenBank/DDBJ databases">
        <authorList>
            <person name="Nowell W R."/>
        </authorList>
    </citation>
    <scope>NUCLEOTIDE SEQUENCE</scope>
</reference>